<dbReference type="PRINTS" id="PR00344">
    <property type="entry name" value="BCTRLSENSOR"/>
</dbReference>
<feature type="domain" description="Histidine kinase" evidence="12">
    <location>
        <begin position="259"/>
        <end position="475"/>
    </location>
</feature>
<evidence type="ECO:0000256" key="4">
    <source>
        <dbReference type="ARBA" id="ARBA00022553"/>
    </source>
</evidence>
<keyword evidence="5" id="KW-0808">Transferase</keyword>
<dbReference type="Gene3D" id="1.10.287.130">
    <property type="match status" value="1"/>
</dbReference>
<comment type="subcellular location">
    <subcellularLocation>
        <location evidence="2">Membrane</location>
    </subcellularLocation>
</comment>
<dbReference type="InterPro" id="IPR036097">
    <property type="entry name" value="HisK_dim/P_sf"/>
</dbReference>
<keyword evidence="6 11" id="KW-0812">Transmembrane</keyword>
<evidence type="ECO:0000256" key="6">
    <source>
        <dbReference type="ARBA" id="ARBA00022692"/>
    </source>
</evidence>
<evidence type="ECO:0000256" key="9">
    <source>
        <dbReference type="ARBA" id="ARBA00023012"/>
    </source>
</evidence>
<keyword evidence="7 14" id="KW-0418">Kinase</keyword>
<dbReference type="InterPro" id="IPR003594">
    <property type="entry name" value="HATPase_dom"/>
</dbReference>
<dbReference type="PROSITE" id="PS50885">
    <property type="entry name" value="HAMP"/>
    <property type="match status" value="1"/>
</dbReference>
<feature type="domain" description="HAMP" evidence="13">
    <location>
        <begin position="197"/>
        <end position="251"/>
    </location>
</feature>
<dbReference type="CDD" id="cd00082">
    <property type="entry name" value="HisKA"/>
    <property type="match status" value="1"/>
</dbReference>
<dbReference type="SMART" id="SM00387">
    <property type="entry name" value="HATPase_c"/>
    <property type="match status" value="1"/>
</dbReference>
<reference evidence="15" key="1">
    <citation type="submission" date="2017-04" db="EMBL/GenBank/DDBJ databases">
        <authorList>
            <person name="Varghese N."/>
            <person name="Submissions S."/>
        </authorList>
    </citation>
    <scope>NUCLEOTIDE SEQUENCE [LARGE SCALE GENOMIC DNA]</scope>
    <source>
        <strain evidence="15">RKEM611</strain>
    </source>
</reference>
<dbReference type="SUPFAM" id="SSF158472">
    <property type="entry name" value="HAMP domain-like"/>
    <property type="match status" value="1"/>
</dbReference>
<evidence type="ECO:0000256" key="3">
    <source>
        <dbReference type="ARBA" id="ARBA00012438"/>
    </source>
</evidence>
<evidence type="ECO:0000256" key="5">
    <source>
        <dbReference type="ARBA" id="ARBA00022679"/>
    </source>
</evidence>
<dbReference type="InterPro" id="IPR036890">
    <property type="entry name" value="HATPase_C_sf"/>
</dbReference>
<dbReference type="GO" id="GO:0005886">
    <property type="term" value="C:plasma membrane"/>
    <property type="evidence" value="ECO:0007669"/>
    <property type="project" value="TreeGrafter"/>
</dbReference>
<dbReference type="EC" id="2.7.13.3" evidence="3"/>
<dbReference type="PANTHER" id="PTHR45436:SF5">
    <property type="entry name" value="SENSOR HISTIDINE KINASE TRCS"/>
    <property type="match status" value="1"/>
</dbReference>
<dbReference type="SUPFAM" id="SSF55874">
    <property type="entry name" value="ATPase domain of HSP90 chaperone/DNA topoisomerase II/histidine kinase"/>
    <property type="match status" value="1"/>
</dbReference>
<evidence type="ECO:0000256" key="2">
    <source>
        <dbReference type="ARBA" id="ARBA00004370"/>
    </source>
</evidence>
<dbReference type="Pfam" id="PF00672">
    <property type="entry name" value="HAMP"/>
    <property type="match status" value="1"/>
</dbReference>
<evidence type="ECO:0000313" key="15">
    <source>
        <dbReference type="Proteomes" id="UP000192907"/>
    </source>
</evidence>
<dbReference type="SUPFAM" id="SSF47384">
    <property type="entry name" value="Homodimeric domain of signal transducing histidine kinase"/>
    <property type="match status" value="1"/>
</dbReference>
<keyword evidence="4" id="KW-0597">Phosphoprotein</keyword>
<dbReference type="Pfam" id="PF00512">
    <property type="entry name" value="HisKA"/>
    <property type="match status" value="1"/>
</dbReference>
<feature type="transmembrane region" description="Helical" evidence="11">
    <location>
        <begin position="12"/>
        <end position="35"/>
    </location>
</feature>
<dbReference type="STRING" id="1513793.SAMN06296036_101139"/>
<keyword evidence="9" id="KW-0902">Two-component regulatory system</keyword>
<dbReference type="InterPro" id="IPR003660">
    <property type="entry name" value="HAMP_dom"/>
</dbReference>
<evidence type="ECO:0000259" key="12">
    <source>
        <dbReference type="PROSITE" id="PS50109"/>
    </source>
</evidence>
<organism evidence="14 15">
    <name type="scientific">Pseudobacteriovorax antillogorgiicola</name>
    <dbReference type="NCBI Taxonomy" id="1513793"/>
    <lineage>
        <taxon>Bacteria</taxon>
        <taxon>Pseudomonadati</taxon>
        <taxon>Bdellovibrionota</taxon>
        <taxon>Oligoflexia</taxon>
        <taxon>Oligoflexales</taxon>
        <taxon>Pseudobacteriovoracaceae</taxon>
        <taxon>Pseudobacteriovorax</taxon>
    </lineage>
</organism>
<feature type="transmembrane region" description="Helical" evidence="11">
    <location>
        <begin position="176"/>
        <end position="195"/>
    </location>
</feature>
<dbReference type="InterPro" id="IPR004358">
    <property type="entry name" value="Sig_transdc_His_kin-like_C"/>
</dbReference>
<comment type="catalytic activity">
    <reaction evidence="1">
        <text>ATP + protein L-histidine = ADP + protein N-phospho-L-histidine.</text>
        <dbReference type="EC" id="2.7.13.3"/>
    </reaction>
</comment>
<keyword evidence="8 11" id="KW-1133">Transmembrane helix</keyword>
<dbReference type="CDD" id="cd06225">
    <property type="entry name" value="HAMP"/>
    <property type="match status" value="1"/>
</dbReference>
<protein>
    <recommendedName>
        <fullName evidence="3">histidine kinase</fullName>
        <ecNumber evidence="3">2.7.13.3</ecNumber>
    </recommendedName>
</protein>
<dbReference type="GO" id="GO:0000155">
    <property type="term" value="F:phosphorelay sensor kinase activity"/>
    <property type="evidence" value="ECO:0007669"/>
    <property type="project" value="InterPro"/>
</dbReference>
<gene>
    <name evidence="14" type="ORF">SAMN06296036_101139</name>
</gene>
<name>A0A1Y6B564_9BACT</name>
<dbReference type="PROSITE" id="PS50109">
    <property type="entry name" value="HIS_KIN"/>
    <property type="match status" value="1"/>
</dbReference>
<dbReference type="InterPro" id="IPR050428">
    <property type="entry name" value="TCS_sensor_his_kinase"/>
</dbReference>
<dbReference type="Proteomes" id="UP000192907">
    <property type="component" value="Unassembled WGS sequence"/>
</dbReference>
<dbReference type="InterPro" id="IPR005467">
    <property type="entry name" value="His_kinase_dom"/>
</dbReference>
<dbReference type="Gene3D" id="3.30.565.10">
    <property type="entry name" value="Histidine kinase-like ATPase, C-terminal domain"/>
    <property type="match status" value="1"/>
</dbReference>
<evidence type="ECO:0000256" key="7">
    <source>
        <dbReference type="ARBA" id="ARBA00022777"/>
    </source>
</evidence>
<dbReference type="AlphaFoldDB" id="A0A1Y6B564"/>
<sequence>MLLDHIPIRARLSFGHAIWMALIFIGIGIGVYRVVEDNIMQSLDATLMTSAKNIRDENITAKRSPFKGSRYWESLFDDFFGNQKGQIKAYAQLIDTSGAVHAKTRNIRVRLPVSRHALSRADQGQESYETFILPSGLVLRQLSLPVMKRDRFTGHLIQVASSMTETNQTLKSVKRMLWITLSIGLIISVMFGYQLTRWSLRPVTQVTTAVASLGINNDFDKRLKLPPAQDEMRELMKTFNEMIDRLEDAFMRLRRFSGDVSHELRTPIAVMRGEAELALRRERSPGEYQESLRTVVKEAENMSAIVEDLLLLARAQGKSITLQSETVHVEGFLTSLVESIKPELDRKEIDLKIVNEGKETLEMSPGYFSLALKNLLLNACKHSPQGGVVEIKVSSTYGDTRFDVIDHGEGIPPESLPYIFDTFFRADTARNRGSGGVGIGLSLAKALVSLHGGNLTVESTLGEGARFRATIPHGDKFDGFAVSKKKKAIEMVPSARPTMST</sequence>
<proteinExistence type="predicted"/>
<dbReference type="SMART" id="SM00304">
    <property type="entry name" value="HAMP"/>
    <property type="match status" value="1"/>
</dbReference>
<dbReference type="FunFam" id="3.30.565.10:FF:000006">
    <property type="entry name" value="Sensor histidine kinase WalK"/>
    <property type="match status" value="1"/>
</dbReference>
<evidence type="ECO:0000256" key="8">
    <source>
        <dbReference type="ARBA" id="ARBA00022989"/>
    </source>
</evidence>
<dbReference type="EMBL" id="FWZT01000001">
    <property type="protein sequence ID" value="SME88307.1"/>
    <property type="molecule type" value="Genomic_DNA"/>
</dbReference>
<keyword evidence="15" id="KW-1185">Reference proteome</keyword>
<evidence type="ECO:0000256" key="11">
    <source>
        <dbReference type="SAM" id="Phobius"/>
    </source>
</evidence>
<dbReference type="Pfam" id="PF02518">
    <property type="entry name" value="HATPase_c"/>
    <property type="match status" value="1"/>
</dbReference>
<dbReference type="InterPro" id="IPR003661">
    <property type="entry name" value="HisK_dim/P_dom"/>
</dbReference>
<evidence type="ECO:0000313" key="14">
    <source>
        <dbReference type="EMBL" id="SME88307.1"/>
    </source>
</evidence>
<keyword evidence="10 11" id="KW-0472">Membrane</keyword>
<dbReference type="Gene3D" id="6.10.340.10">
    <property type="match status" value="1"/>
</dbReference>
<dbReference type="FunFam" id="1.10.287.130:FF:000001">
    <property type="entry name" value="Two-component sensor histidine kinase"/>
    <property type="match status" value="1"/>
</dbReference>
<dbReference type="PANTHER" id="PTHR45436">
    <property type="entry name" value="SENSOR HISTIDINE KINASE YKOH"/>
    <property type="match status" value="1"/>
</dbReference>
<evidence type="ECO:0000259" key="13">
    <source>
        <dbReference type="PROSITE" id="PS50885"/>
    </source>
</evidence>
<evidence type="ECO:0000256" key="1">
    <source>
        <dbReference type="ARBA" id="ARBA00000085"/>
    </source>
</evidence>
<evidence type="ECO:0000256" key="10">
    <source>
        <dbReference type="ARBA" id="ARBA00023136"/>
    </source>
</evidence>
<accession>A0A1Y6B564</accession>
<dbReference type="SMART" id="SM00388">
    <property type="entry name" value="HisKA"/>
    <property type="match status" value="1"/>
</dbReference>